<accession>A0A1I4NXX9</accession>
<reference evidence="3" key="1">
    <citation type="submission" date="2016-10" db="EMBL/GenBank/DDBJ databases">
        <authorList>
            <person name="Varghese N."/>
            <person name="Submissions S."/>
        </authorList>
    </citation>
    <scope>NUCLEOTIDE SEQUENCE [LARGE SCALE GENOMIC DNA]</scope>
    <source>
        <strain evidence="3">Nm44</strain>
    </source>
</reference>
<evidence type="ECO:0000313" key="3">
    <source>
        <dbReference type="Proteomes" id="UP000183287"/>
    </source>
</evidence>
<name>A0A1I4NXX9_9PROT</name>
<dbReference type="EMBL" id="FOUB01000017">
    <property type="protein sequence ID" value="SFM20319.1"/>
    <property type="molecule type" value="Genomic_DNA"/>
</dbReference>
<sequence length="70" mass="8084">MELRAPLKIHISSQYVVVLASLFITLIFRGALKIKSSSVNLYQIKRHKSFNRRNFIRVVLGVNVQDIMVL</sequence>
<keyword evidence="1" id="KW-0472">Membrane</keyword>
<evidence type="ECO:0000256" key="1">
    <source>
        <dbReference type="SAM" id="Phobius"/>
    </source>
</evidence>
<feature type="transmembrane region" description="Helical" evidence="1">
    <location>
        <begin position="12"/>
        <end position="32"/>
    </location>
</feature>
<protein>
    <submittedName>
        <fullName evidence="2">Uncharacterized protein</fullName>
    </submittedName>
</protein>
<keyword evidence="3" id="KW-1185">Reference proteome</keyword>
<keyword evidence="1" id="KW-0812">Transmembrane</keyword>
<keyword evidence="1" id="KW-1133">Transmembrane helix</keyword>
<dbReference type="AlphaFoldDB" id="A0A1I4NXX9"/>
<evidence type="ECO:0000313" key="2">
    <source>
        <dbReference type="EMBL" id="SFM20319.1"/>
    </source>
</evidence>
<proteinExistence type="predicted"/>
<gene>
    <name evidence="2" type="ORF">SAMN05421863_10179</name>
</gene>
<organism evidence="2 3">
    <name type="scientific">Nitrosomonas communis</name>
    <dbReference type="NCBI Taxonomy" id="44574"/>
    <lineage>
        <taxon>Bacteria</taxon>
        <taxon>Pseudomonadati</taxon>
        <taxon>Pseudomonadota</taxon>
        <taxon>Betaproteobacteria</taxon>
        <taxon>Nitrosomonadales</taxon>
        <taxon>Nitrosomonadaceae</taxon>
        <taxon>Nitrosomonas</taxon>
    </lineage>
</organism>
<dbReference type="Proteomes" id="UP000183287">
    <property type="component" value="Unassembled WGS sequence"/>
</dbReference>